<evidence type="ECO:0008006" key="3">
    <source>
        <dbReference type="Google" id="ProtNLM"/>
    </source>
</evidence>
<accession>A0A370UBZ6</accession>
<evidence type="ECO:0000313" key="1">
    <source>
        <dbReference type="EMBL" id="RDL45320.1"/>
    </source>
</evidence>
<dbReference type="RefSeq" id="WP_115467353.1">
    <property type="nucleotide sequence ID" value="NZ_QKRA01000002.1"/>
</dbReference>
<dbReference type="OrthoDB" id="5878750at2"/>
<proteinExistence type="predicted"/>
<organism evidence="1 2">
    <name type="scientific">Marinomonas piezotolerans</name>
    <dbReference type="NCBI Taxonomy" id="2213058"/>
    <lineage>
        <taxon>Bacteria</taxon>
        <taxon>Pseudomonadati</taxon>
        <taxon>Pseudomonadota</taxon>
        <taxon>Gammaproteobacteria</taxon>
        <taxon>Oceanospirillales</taxon>
        <taxon>Oceanospirillaceae</taxon>
        <taxon>Marinomonas</taxon>
    </lineage>
</organism>
<evidence type="ECO:0000313" key="2">
    <source>
        <dbReference type="Proteomes" id="UP000254326"/>
    </source>
</evidence>
<keyword evidence="2" id="KW-1185">Reference proteome</keyword>
<name>A0A370UBZ6_9GAMM</name>
<dbReference type="Proteomes" id="UP000254326">
    <property type="component" value="Unassembled WGS sequence"/>
</dbReference>
<gene>
    <name evidence="1" type="ORF">DN730_06845</name>
</gene>
<dbReference type="PROSITE" id="PS51257">
    <property type="entry name" value="PROKAR_LIPOPROTEIN"/>
    <property type="match status" value="1"/>
</dbReference>
<sequence>MSRTFPLKAALTVSAVVFLSACSNVQKQGVFSQAEVEHHDIRPTFSHALEREEWLANEYRKYLATKGNKAFAVYWDGLGYPSASGYSDDKLSMTIARKEALRLCQAYSQSQRQYCVIEDEKGTDREPLRSTDFPKEVIAYRDADHWQEYVSTRGHKAIAGNQSGIKAGSKGASQAEAEQKALEQCRENASYVSLDCYIIASE</sequence>
<protein>
    <recommendedName>
        <fullName evidence="3">DUF4189 domain-containing protein</fullName>
    </recommendedName>
</protein>
<dbReference type="AlphaFoldDB" id="A0A370UBZ6"/>
<comment type="caution">
    <text evidence="1">The sequence shown here is derived from an EMBL/GenBank/DDBJ whole genome shotgun (WGS) entry which is preliminary data.</text>
</comment>
<reference evidence="1 2" key="1">
    <citation type="submission" date="2018-06" db="EMBL/GenBank/DDBJ databases">
        <title>Marinomonas sp. YLB-05 draft genome sequence.</title>
        <authorList>
            <person name="Yu L."/>
            <person name="Tang X."/>
        </authorList>
    </citation>
    <scope>NUCLEOTIDE SEQUENCE [LARGE SCALE GENOMIC DNA]</scope>
    <source>
        <strain evidence="1 2">YLB-05</strain>
    </source>
</reference>
<dbReference type="EMBL" id="QKRA01000002">
    <property type="protein sequence ID" value="RDL45320.1"/>
    <property type="molecule type" value="Genomic_DNA"/>
</dbReference>